<dbReference type="AlphaFoldDB" id="A0A5C7FJS6"/>
<dbReference type="CDD" id="cd00293">
    <property type="entry name" value="USP-like"/>
    <property type="match status" value="1"/>
</dbReference>
<comment type="similarity">
    <text evidence="1">Belongs to the universal stress protein A family.</text>
</comment>
<dbReference type="SUPFAM" id="SSF52402">
    <property type="entry name" value="Adenine nucleotide alpha hydrolases-like"/>
    <property type="match status" value="2"/>
</dbReference>
<dbReference type="OrthoDB" id="1522603at2"/>
<dbReference type="PANTHER" id="PTHR46268">
    <property type="entry name" value="STRESS RESPONSE PROTEIN NHAX"/>
    <property type="match status" value="1"/>
</dbReference>
<evidence type="ECO:0000259" key="2">
    <source>
        <dbReference type="Pfam" id="PF00582"/>
    </source>
</evidence>
<gene>
    <name evidence="3" type="ORF">FUA23_18020</name>
</gene>
<organism evidence="3 4">
    <name type="scientific">Neolewinella aurantiaca</name>
    <dbReference type="NCBI Taxonomy" id="2602767"/>
    <lineage>
        <taxon>Bacteria</taxon>
        <taxon>Pseudomonadati</taxon>
        <taxon>Bacteroidota</taxon>
        <taxon>Saprospiria</taxon>
        <taxon>Saprospirales</taxon>
        <taxon>Lewinellaceae</taxon>
        <taxon>Neolewinella</taxon>
    </lineage>
</organism>
<dbReference type="InterPro" id="IPR014729">
    <property type="entry name" value="Rossmann-like_a/b/a_fold"/>
</dbReference>
<dbReference type="InterPro" id="IPR006016">
    <property type="entry name" value="UspA"/>
</dbReference>
<dbReference type="RefSeq" id="WP_147932162.1">
    <property type="nucleotide sequence ID" value="NZ_VOXD01000034.1"/>
</dbReference>
<name>A0A5C7FJS6_9BACT</name>
<dbReference type="Pfam" id="PF00582">
    <property type="entry name" value="Usp"/>
    <property type="match status" value="2"/>
</dbReference>
<reference evidence="3 4" key="1">
    <citation type="submission" date="2019-08" db="EMBL/GenBank/DDBJ databases">
        <title>Lewinella sp. strain SSH13 Genome sequencing and assembly.</title>
        <authorList>
            <person name="Kim I."/>
        </authorList>
    </citation>
    <scope>NUCLEOTIDE SEQUENCE [LARGE SCALE GENOMIC DNA]</scope>
    <source>
        <strain evidence="3 4">SSH13</strain>
    </source>
</reference>
<dbReference type="InterPro" id="IPR006015">
    <property type="entry name" value="Universal_stress_UspA"/>
</dbReference>
<dbReference type="PRINTS" id="PR01438">
    <property type="entry name" value="UNVRSLSTRESS"/>
</dbReference>
<dbReference type="EMBL" id="VOXD01000034">
    <property type="protein sequence ID" value="TXF87597.1"/>
    <property type="molecule type" value="Genomic_DNA"/>
</dbReference>
<keyword evidence="4" id="KW-1185">Reference proteome</keyword>
<feature type="domain" description="UspA" evidence="2">
    <location>
        <begin position="231"/>
        <end position="284"/>
    </location>
</feature>
<sequence>MYKIIVPIDFSVTSADALRFGCQIADSTGYDLEAVHIYDGYDGDQDFVVVKGSARVRARVKDMLEQFVLNHADPVTFTGTRDGNGNVPLIKTREIIGSAINELVKQSRREDVALIVMGGVGTGLSSRVSPVFGSVARAVAMRADCPVLLIPKIAGVPAIKSAAIAFDEPDALIQLSAKTGFLRKALSLEMSFAHVMYPESLVEETIENNLMQSILTKAFPDYDVDFKFLPQGDITNVLLDYTLEKEIDLLILGRHSRNFLMRLLLKSEISGLLDVSCAPVLVIPLDESSNQLRKETSPPL</sequence>
<evidence type="ECO:0000313" key="4">
    <source>
        <dbReference type="Proteomes" id="UP000321907"/>
    </source>
</evidence>
<protein>
    <submittedName>
        <fullName evidence="3">Universal stress protein</fullName>
    </submittedName>
</protein>
<evidence type="ECO:0000313" key="3">
    <source>
        <dbReference type="EMBL" id="TXF87597.1"/>
    </source>
</evidence>
<feature type="domain" description="UspA" evidence="2">
    <location>
        <begin position="3"/>
        <end position="151"/>
    </location>
</feature>
<dbReference type="PANTHER" id="PTHR46268:SF6">
    <property type="entry name" value="UNIVERSAL STRESS PROTEIN UP12"/>
    <property type="match status" value="1"/>
</dbReference>
<evidence type="ECO:0000256" key="1">
    <source>
        <dbReference type="ARBA" id="ARBA00008791"/>
    </source>
</evidence>
<accession>A0A5C7FJS6</accession>
<dbReference type="Proteomes" id="UP000321907">
    <property type="component" value="Unassembled WGS sequence"/>
</dbReference>
<proteinExistence type="inferred from homology"/>
<dbReference type="Gene3D" id="3.40.50.620">
    <property type="entry name" value="HUPs"/>
    <property type="match status" value="2"/>
</dbReference>
<comment type="caution">
    <text evidence="3">The sequence shown here is derived from an EMBL/GenBank/DDBJ whole genome shotgun (WGS) entry which is preliminary data.</text>
</comment>